<dbReference type="GO" id="GO:0005198">
    <property type="term" value="F:structural molecule activity"/>
    <property type="evidence" value="ECO:0007669"/>
    <property type="project" value="InterPro"/>
</dbReference>
<dbReference type="InterPro" id="IPR003138">
    <property type="entry name" value="Pico_P1A"/>
</dbReference>
<dbReference type="InterPro" id="IPR036988">
    <property type="entry name" value="Pico_P1A_sf"/>
</dbReference>
<dbReference type="Gene3D" id="4.10.80.10">
    <property type="entry name" value="Picornavirus coat protein VP4"/>
    <property type="match status" value="1"/>
</dbReference>
<feature type="non-terminal residue" evidence="1">
    <location>
        <position position="146"/>
    </location>
</feature>
<dbReference type="Pfam" id="PF02226">
    <property type="entry name" value="Pico_P1A"/>
    <property type="match status" value="1"/>
</dbReference>
<organism evidence="1">
    <name type="scientific">Coxsackievirus A10</name>
    <dbReference type="NCBI Taxonomy" id="42769"/>
    <lineage>
        <taxon>Viruses</taxon>
        <taxon>Riboviria</taxon>
        <taxon>Orthornavirae</taxon>
        <taxon>Pisuviricota</taxon>
        <taxon>Pisoniviricetes</taxon>
        <taxon>Picornavirales</taxon>
        <taxon>Picornaviridae</taxon>
        <taxon>Ensavirinae</taxon>
        <taxon>Enterovirus</taxon>
        <taxon>Enterovirus alphacoxsackie</taxon>
        <taxon>Enterovirus A</taxon>
    </lineage>
</organism>
<proteinExistence type="predicted"/>
<sequence length="146" mass="15919">MGAQVSSQRSGCHETGNVATGGSTINFTNKKSLQGFICSFCWSSGLHTRSKEVHSTGFGFHQRAVCRLEFTIGCGVWIWCPSGTTNGGSLLHYDTRGCPYSFGIRLVASVLPCYLRNSGGQAYSSGCVSSSILHFRFKDVARELYW</sequence>
<reference evidence="1" key="1">
    <citation type="submission" date="2011-08" db="EMBL/GenBank/DDBJ databases">
        <title>Environmental Epidemiological Study of Hand-Foot-and-Mouth Disease Pathogens (EV71, CVA16 and CVA10) in Domestic Sewage and Secondary Effluent.</title>
        <authorList>
            <person name="Ji Z."/>
        </authorList>
    </citation>
    <scope>NUCLEOTIDE SEQUENCE</scope>
    <source>
        <strain evidence="1">7-2</strain>
    </source>
</reference>
<evidence type="ECO:0000313" key="1">
    <source>
        <dbReference type="EMBL" id="AEX01123.1"/>
    </source>
</evidence>
<name>G9I615_9ENTO</name>
<dbReference type="GO" id="GO:0019028">
    <property type="term" value="C:viral capsid"/>
    <property type="evidence" value="ECO:0007669"/>
    <property type="project" value="InterPro"/>
</dbReference>
<dbReference type="SUPFAM" id="SSF88633">
    <property type="entry name" value="Positive stranded ssRNA viruses"/>
    <property type="match status" value="1"/>
</dbReference>
<protein>
    <submittedName>
        <fullName evidence="1">Capsid protein</fullName>
    </submittedName>
</protein>
<accession>G9I615</accession>
<dbReference type="EMBL" id="JN573346">
    <property type="protein sequence ID" value="AEX01123.1"/>
    <property type="molecule type" value="Genomic_RNA"/>
</dbReference>